<keyword evidence="1" id="KW-0812">Transmembrane</keyword>
<dbReference type="EMBL" id="CP106735">
    <property type="protein sequence ID" value="UXX79195.1"/>
    <property type="molecule type" value="Genomic_DNA"/>
</dbReference>
<keyword evidence="3" id="KW-1185">Reference proteome</keyword>
<keyword evidence="1" id="KW-1133">Transmembrane helix</keyword>
<sequence length="92" mass="10396">MEEWKDKIMNSLDGMEKAQPPKDRLQKIQAAIAQQHHISVSPKGLSWMAVAAVILLVICSNVMVVTHYFDQTSNISAFETYVPLTANFNIYE</sequence>
<dbReference type="Proteomes" id="UP001062165">
    <property type="component" value="Chromosome"/>
</dbReference>
<evidence type="ECO:0000313" key="3">
    <source>
        <dbReference type="Proteomes" id="UP001062165"/>
    </source>
</evidence>
<organism evidence="2 3">
    <name type="scientific">Reichenbachiella carrageenanivorans</name>
    <dbReference type="NCBI Taxonomy" id="2979869"/>
    <lineage>
        <taxon>Bacteria</taxon>
        <taxon>Pseudomonadati</taxon>
        <taxon>Bacteroidota</taxon>
        <taxon>Cytophagia</taxon>
        <taxon>Cytophagales</taxon>
        <taxon>Reichenbachiellaceae</taxon>
        <taxon>Reichenbachiella</taxon>
    </lineage>
</organism>
<evidence type="ECO:0000256" key="1">
    <source>
        <dbReference type="SAM" id="Phobius"/>
    </source>
</evidence>
<dbReference type="RefSeq" id="WP_263050938.1">
    <property type="nucleotide sequence ID" value="NZ_CP106735.1"/>
</dbReference>
<protein>
    <submittedName>
        <fullName evidence="2">Uncharacterized protein</fullName>
    </submittedName>
</protein>
<name>A0ABY6CZ61_9BACT</name>
<keyword evidence="1" id="KW-0472">Membrane</keyword>
<reference evidence="2" key="1">
    <citation type="submission" date="2022-10" db="EMBL/GenBank/DDBJ databases">
        <title>Comparative genomics and taxonomic characterization of three novel marine species of genus Reichenbachiella exhibiting antioxidant and polysaccharide degradation activities.</title>
        <authorList>
            <person name="Muhammad N."/>
            <person name="Lee Y.-J."/>
            <person name="Ko J."/>
            <person name="Kim S.-G."/>
        </authorList>
    </citation>
    <scope>NUCLEOTIDE SEQUENCE</scope>
    <source>
        <strain evidence="2">Wsw4-B4</strain>
    </source>
</reference>
<feature type="transmembrane region" description="Helical" evidence="1">
    <location>
        <begin position="45"/>
        <end position="69"/>
    </location>
</feature>
<accession>A0ABY6CZ61</accession>
<evidence type="ECO:0000313" key="2">
    <source>
        <dbReference type="EMBL" id="UXX79195.1"/>
    </source>
</evidence>
<gene>
    <name evidence="2" type="ORF">N7E81_17720</name>
</gene>
<proteinExistence type="predicted"/>